<keyword evidence="3" id="KW-1133">Transmembrane helix</keyword>
<dbReference type="SUPFAM" id="SSF103473">
    <property type="entry name" value="MFS general substrate transporter"/>
    <property type="match status" value="1"/>
</dbReference>
<protein>
    <submittedName>
        <fullName evidence="5">MFS general substrate transporter</fullName>
    </submittedName>
</protein>
<reference evidence="5 6" key="1">
    <citation type="submission" date="2016-07" db="EMBL/GenBank/DDBJ databases">
        <title>Pervasive Adenine N6-methylation of Active Genes in Fungi.</title>
        <authorList>
            <consortium name="DOE Joint Genome Institute"/>
            <person name="Mondo S.J."/>
            <person name="Dannebaum R.O."/>
            <person name="Kuo R.C."/>
            <person name="Labutti K."/>
            <person name="Haridas S."/>
            <person name="Kuo A."/>
            <person name="Salamov A."/>
            <person name="Ahrendt S.R."/>
            <person name="Lipzen A."/>
            <person name="Sullivan W."/>
            <person name="Andreopoulos W.B."/>
            <person name="Clum A."/>
            <person name="Lindquist E."/>
            <person name="Daum C."/>
            <person name="Ramamoorthy G.K."/>
            <person name="Gryganskyi A."/>
            <person name="Culley D."/>
            <person name="Magnuson J.K."/>
            <person name="James T.Y."/>
            <person name="O'Malley M.A."/>
            <person name="Stajich J.E."/>
            <person name="Spatafora J.W."/>
            <person name="Visel A."/>
            <person name="Grigoriev I.V."/>
        </authorList>
    </citation>
    <scope>NUCLEOTIDE SEQUENCE [LARGE SCALE GENOMIC DNA]</scope>
    <source>
        <strain evidence="5 6">NRRL 3301</strain>
    </source>
</reference>
<evidence type="ECO:0000313" key="5">
    <source>
        <dbReference type="EMBL" id="ORX52401.1"/>
    </source>
</evidence>
<feature type="transmembrane region" description="Helical" evidence="3">
    <location>
        <begin position="341"/>
        <end position="362"/>
    </location>
</feature>
<dbReference type="InterPro" id="IPR011701">
    <property type="entry name" value="MFS"/>
</dbReference>
<dbReference type="EMBL" id="MCGT01000018">
    <property type="protein sequence ID" value="ORX52401.1"/>
    <property type="molecule type" value="Genomic_DNA"/>
</dbReference>
<gene>
    <name evidence="5" type="ORF">DM01DRAFT_1336772</name>
</gene>
<dbReference type="Gene3D" id="1.20.1250.20">
    <property type="entry name" value="MFS general substrate transporter like domains"/>
    <property type="match status" value="2"/>
</dbReference>
<dbReference type="PANTHER" id="PTHR11360:SF287">
    <property type="entry name" value="MFS MONOCARBOXYLATE TRANSPORTER"/>
    <property type="match status" value="1"/>
</dbReference>
<dbReference type="GO" id="GO:0022857">
    <property type="term" value="F:transmembrane transporter activity"/>
    <property type="evidence" value="ECO:0007669"/>
    <property type="project" value="InterPro"/>
</dbReference>
<feature type="transmembrane region" description="Helical" evidence="3">
    <location>
        <begin position="278"/>
        <end position="295"/>
    </location>
</feature>
<keyword evidence="3" id="KW-0812">Transmembrane</keyword>
<feature type="transmembrane region" description="Helical" evidence="3">
    <location>
        <begin position="196"/>
        <end position="216"/>
    </location>
</feature>
<dbReference type="GO" id="GO:0016020">
    <property type="term" value="C:membrane"/>
    <property type="evidence" value="ECO:0007669"/>
    <property type="project" value="UniProtKB-SubCell"/>
</dbReference>
<dbReference type="InterPro" id="IPR020846">
    <property type="entry name" value="MFS_dom"/>
</dbReference>
<dbReference type="AlphaFoldDB" id="A0A1X2GF70"/>
<comment type="caution">
    <text evidence="5">The sequence shown here is derived from an EMBL/GenBank/DDBJ whole genome shotgun (WGS) entry which is preliminary data.</text>
</comment>
<sequence length="466" mass="50876">MTSDTTVAPFRRSSRCSDISMTTIKNKALRKANYEDAESSDGTLDEEENETFTRTEFSLPPVDRGYHAIMTLICGFFVEGLSYGLPFAYSVFQTYYHTHEFQDASLTTLALVGTLNSGLTYIGGGLLVPPLGAFLSLKQLMYIGSITMVIGFLGASFATSAWHLVLTQGVILGIGGSFVYNAFMPFVPMWFFKRRGLATGLIFSGAGVFGLTAPIAIEKALATIGFRWTLRILALFTLVFSLGSTIMVRPRYMPDATKTKHRVQLSVKDFRFLISKKFLILGLSVLCQGIGYFLPNLFVQSYALSVGVSDQMATYLVSIMNAMTIVGQLFMGYVSDRIGYYHAMVISSTFASLSTFLLWRFAGSSLAMIMAYVIVYGIFGSGFSTCFTSMVADVSGDPSQFVLVSGMFMILRGLGNVVGNPLGSVLLTTSNIMNGWHDITYFVGSFLMASAIFGSLRGLLTLRTPA</sequence>
<proteinExistence type="inferred from homology"/>
<feature type="transmembrane region" description="Helical" evidence="3">
    <location>
        <begin position="164"/>
        <end position="184"/>
    </location>
</feature>
<name>A0A1X2GF70_9FUNG</name>
<accession>A0A1X2GF70</accession>
<evidence type="ECO:0000256" key="2">
    <source>
        <dbReference type="ARBA" id="ARBA00006727"/>
    </source>
</evidence>
<feature type="transmembrane region" description="Helical" evidence="3">
    <location>
        <begin position="439"/>
        <end position="460"/>
    </location>
</feature>
<feature type="transmembrane region" description="Helical" evidence="3">
    <location>
        <begin position="109"/>
        <end position="128"/>
    </location>
</feature>
<feature type="transmembrane region" description="Helical" evidence="3">
    <location>
        <begin position="368"/>
        <end position="389"/>
    </location>
</feature>
<feature type="transmembrane region" description="Helical" evidence="3">
    <location>
        <begin position="140"/>
        <end position="158"/>
    </location>
</feature>
<evidence type="ECO:0000259" key="4">
    <source>
        <dbReference type="PROSITE" id="PS50850"/>
    </source>
</evidence>
<feature type="domain" description="Major facilitator superfamily (MFS) profile" evidence="4">
    <location>
        <begin position="68"/>
        <end position="462"/>
    </location>
</feature>
<comment type="subcellular location">
    <subcellularLocation>
        <location evidence="1">Membrane</location>
        <topology evidence="1">Multi-pass membrane protein</topology>
    </subcellularLocation>
</comment>
<dbReference type="InterPro" id="IPR050327">
    <property type="entry name" value="Proton-linked_MCT"/>
</dbReference>
<comment type="similarity">
    <text evidence="2">Belongs to the major facilitator superfamily. Monocarboxylate porter (TC 2.A.1.13) family.</text>
</comment>
<keyword evidence="6" id="KW-1185">Reference proteome</keyword>
<dbReference type="OrthoDB" id="2213137at2759"/>
<feature type="transmembrane region" description="Helical" evidence="3">
    <location>
        <begin position="315"/>
        <end position="334"/>
    </location>
</feature>
<dbReference type="Pfam" id="PF07690">
    <property type="entry name" value="MFS_1"/>
    <property type="match status" value="1"/>
</dbReference>
<evidence type="ECO:0000256" key="3">
    <source>
        <dbReference type="SAM" id="Phobius"/>
    </source>
</evidence>
<feature type="transmembrane region" description="Helical" evidence="3">
    <location>
        <begin position="228"/>
        <end position="248"/>
    </location>
</feature>
<feature type="transmembrane region" description="Helical" evidence="3">
    <location>
        <begin position="401"/>
        <end position="419"/>
    </location>
</feature>
<dbReference type="Proteomes" id="UP000242146">
    <property type="component" value="Unassembled WGS sequence"/>
</dbReference>
<organism evidence="5 6">
    <name type="scientific">Hesseltinella vesiculosa</name>
    <dbReference type="NCBI Taxonomy" id="101127"/>
    <lineage>
        <taxon>Eukaryota</taxon>
        <taxon>Fungi</taxon>
        <taxon>Fungi incertae sedis</taxon>
        <taxon>Mucoromycota</taxon>
        <taxon>Mucoromycotina</taxon>
        <taxon>Mucoromycetes</taxon>
        <taxon>Mucorales</taxon>
        <taxon>Cunninghamellaceae</taxon>
        <taxon>Hesseltinella</taxon>
    </lineage>
</organism>
<evidence type="ECO:0000256" key="1">
    <source>
        <dbReference type="ARBA" id="ARBA00004141"/>
    </source>
</evidence>
<dbReference type="PROSITE" id="PS50850">
    <property type="entry name" value="MFS"/>
    <property type="match status" value="1"/>
</dbReference>
<dbReference type="PANTHER" id="PTHR11360">
    <property type="entry name" value="MONOCARBOXYLATE TRANSPORTER"/>
    <property type="match status" value="1"/>
</dbReference>
<evidence type="ECO:0000313" key="6">
    <source>
        <dbReference type="Proteomes" id="UP000242146"/>
    </source>
</evidence>
<dbReference type="STRING" id="101127.A0A1X2GF70"/>
<keyword evidence="3" id="KW-0472">Membrane</keyword>
<feature type="transmembrane region" description="Helical" evidence="3">
    <location>
        <begin position="68"/>
        <end position="89"/>
    </location>
</feature>
<dbReference type="InterPro" id="IPR036259">
    <property type="entry name" value="MFS_trans_sf"/>
</dbReference>